<keyword evidence="5 6" id="KW-0482">Metalloprotease</keyword>
<keyword evidence="7" id="KW-0472">Membrane</keyword>
<keyword evidence="1 6" id="KW-0645">Protease</keyword>
<dbReference type="CDD" id="cd07326">
    <property type="entry name" value="M56_BlaR1_MecR1_like"/>
    <property type="match status" value="1"/>
</dbReference>
<sequence>MTALAALALAAYAALVGAGLPPLLARAAWTRRSPALALAAWYGLAVTFTVSCALAAYHLVLSGSHTHGLLGLFEPGSPTAPEGPTILLPVAAGMAWPLASVAAAGHRARRDRAAHLDKLALAGRFDEELDAMLLDHPIPVAYCLPRGPVVVSSGALCALTSGQLGAALLHERAHLSGRHHLLLTVSSGLADAFWKLPLAHGLRTHTAVLLEMMADDRAARTSSAEDLATAICEVASPERSAVTLAAGGGTSTILRMRRLLRPEPRIRPALQLAVLMLITLGPALPYLLTCGPTPR</sequence>
<keyword evidence="7" id="KW-1133">Transmembrane helix</keyword>
<evidence type="ECO:0000256" key="6">
    <source>
        <dbReference type="RuleBase" id="RU003983"/>
    </source>
</evidence>
<evidence type="ECO:0000256" key="5">
    <source>
        <dbReference type="ARBA" id="ARBA00023049"/>
    </source>
</evidence>
<dbReference type="RefSeq" id="WP_270140814.1">
    <property type="nucleotide sequence ID" value="NZ_CP115450.1"/>
</dbReference>
<evidence type="ECO:0000256" key="1">
    <source>
        <dbReference type="ARBA" id="ARBA00022670"/>
    </source>
</evidence>
<keyword evidence="4 6" id="KW-0862">Zinc</keyword>
<evidence type="ECO:0000259" key="8">
    <source>
        <dbReference type="Pfam" id="PF01435"/>
    </source>
</evidence>
<evidence type="ECO:0000256" key="3">
    <source>
        <dbReference type="ARBA" id="ARBA00022801"/>
    </source>
</evidence>
<accession>A0ABY7PXG2</accession>
<dbReference type="Gene3D" id="3.30.2010.10">
    <property type="entry name" value="Metalloproteases ('zincins'), catalytic domain"/>
    <property type="match status" value="1"/>
</dbReference>
<comment type="similarity">
    <text evidence="6">Belongs to the peptidase M48 family.</text>
</comment>
<evidence type="ECO:0000313" key="9">
    <source>
        <dbReference type="EMBL" id="WBP85099.1"/>
    </source>
</evidence>
<evidence type="ECO:0000256" key="7">
    <source>
        <dbReference type="SAM" id="Phobius"/>
    </source>
</evidence>
<comment type="cofactor">
    <cofactor evidence="6">
        <name>Zn(2+)</name>
        <dbReference type="ChEBI" id="CHEBI:29105"/>
    </cofactor>
    <text evidence="6">Binds 1 zinc ion per subunit.</text>
</comment>
<reference evidence="10" key="1">
    <citation type="submission" date="2022-12" db="EMBL/GenBank/DDBJ databases">
        <authorList>
            <person name="Mo P."/>
        </authorList>
    </citation>
    <scope>NUCLEOTIDE SEQUENCE [LARGE SCALE GENOMIC DNA]</scope>
    <source>
        <strain evidence="10">HUAS 3-15</strain>
    </source>
</reference>
<dbReference type="Pfam" id="PF01435">
    <property type="entry name" value="Peptidase_M48"/>
    <property type="match status" value="1"/>
</dbReference>
<gene>
    <name evidence="9" type="ORF">O1G21_04030</name>
</gene>
<evidence type="ECO:0000256" key="4">
    <source>
        <dbReference type="ARBA" id="ARBA00022833"/>
    </source>
</evidence>
<dbReference type="InterPro" id="IPR001915">
    <property type="entry name" value="Peptidase_M48"/>
</dbReference>
<keyword evidence="7" id="KW-0812">Transmembrane</keyword>
<dbReference type="EMBL" id="CP115450">
    <property type="protein sequence ID" value="WBP85099.1"/>
    <property type="molecule type" value="Genomic_DNA"/>
</dbReference>
<feature type="transmembrane region" description="Helical" evidence="7">
    <location>
        <begin position="266"/>
        <end position="288"/>
    </location>
</feature>
<keyword evidence="3 6" id="KW-0378">Hydrolase</keyword>
<keyword evidence="2" id="KW-0479">Metal-binding</keyword>
<protein>
    <submittedName>
        <fullName evidence="9">M56 family metallopeptidase</fullName>
    </submittedName>
</protein>
<feature type="domain" description="Peptidase M48" evidence="8">
    <location>
        <begin position="120"/>
        <end position="189"/>
    </location>
</feature>
<organism evidence="9 10">
    <name type="scientific">Kitasatospora cathayae</name>
    <dbReference type="NCBI Taxonomy" id="3004092"/>
    <lineage>
        <taxon>Bacteria</taxon>
        <taxon>Bacillati</taxon>
        <taxon>Actinomycetota</taxon>
        <taxon>Actinomycetes</taxon>
        <taxon>Kitasatosporales</taxon>
        <taxon>Streptomycetaceae</taxon>
        <taxon>Kitasatospora</taxon>
    </lineage>
</organism>
<feature type="transmembrane region" description="Helical" evidence="7">
    <location>
        <begin position="37"/>
        <end position="60"/>
    </location>
</feature>
<name>A0ABY7PXG2_9ACTN</name>
<dbReference type="PANTHER" id="PTHR34978">
    <property type="entry name" value="POSSIBLE SENSOR-TRANSDUCER PROTEIN BLAR"/>
    <property type="match status" value="1"/>
</dbReference>
<dbReference type="Proteomes" id="UP001212821">
    <property type="component" value="Chromosome"/>
</dbReference>
<dbReference type="InterPro" id="IPR052173">
    <property type="entry name" value="Beta-lactam_resp_regulator"/>
</dbReference>
<evidence type="ECO:0000313" key="10">
    <source>
        <dbReference type="Proteomes" id="UP001212821"/>
    </source>
</evidence>
<proteinExistence type="inferred from homology"/>
<keyword evidence="10" id="KW-1185">Reference proteome</keyword>
<evidence type="ECO:0000256" key="2">
    <source>
        <dbReference type="ARBA" id="ARBA00022723"/>
    </source>
</evidence>
<dbReference type="PANTHER" id="PTHR34978:SF3">
    <property type="entry name" value="SLR0241 PROTEIN"/>
    <property type="match status" value="1"/>
</dbReference>